<comment type="caution">
    <text evidence="2">The sequence shown here is derived from an EMBL/GenBank/DDBJ whole genome shotgun (WGS) entry which is preliminary data.</text>
</comment>
<dbReference type="GO" id="GO:0032259">
    <property type="term" value="P:methylation"/>
    <property type="evidence" value="ECO:0007669"/>
    <property type="project" value="UniProtKB-KW"/>
</dbReference>
<dbReference type="AlphaFoldDB" id="A0A8J6P1W3"/>
<protein>
    <submittedName>
        <fullName evidence="2">RNA methyltransferase</fullName>
    </submittedName>
</protein>
<organism evidence="2 3">
    <name type="scientific">Candidatus Desulfatibia vada</name>
    <dbReference type="NCBI Taxonomy" id="2841696"/>
    <lineage>
        <taxon>Bacteria</taxon>
        <taxon>Pseudomonadati</taxon>
        <taxon>Thermodesulfobacteriota</taxon>
        <taxon>Desulfobacteria</taxon>
        <taxon>Desulfobacterales</taxon>
        <taxon>Desulfobacterales incertae sedis</taxon>
        <taxon>Candidatus Desulfatibia</taxon>
    </lineage>
</organism>
<reference evidence="2 3" key="1">
    <citation type="submission" date="2020-08" db="EMBL/GenBank/DDBJ databases">
        <title>Bridging the membrane lipid divide: bacteria of the FCB group superphylum have the potential to synthesize archaeal ether lipids.</title>
        <authorList>
            <person name="Villanueva L."/>
            <person name="Von Meijenfeldt F.A.B."/>
            <person name="Westbye A.B."/>
            <person name="Yadav S."/>
            <person name="Hopmans E.C."/>
            <person name="Dutilh B.E."/>
            <person name="Sinninghe Damste J.S."/>
        </authorList>
    </citation>
    <scope>NUCLEOTIDE SEQUENCE [LARGE SCALE GENOMIC DNA]</scope>
    <source>
        <strain evidence="2">NIOZ-UU17</strain>
    </source>
</reference>
<dbReference type="InterPro" id="IPR019230">
    <property type="entry name" value="RNA_MeTrfase_C_dom"/>
</dbReference>
<keyword evidence="2" id="KW-0808">Transferase</keyword>
<dbReference type="GO" id="GO:0008168">
    <property type="term" value="F:methyltransferase activity"/>
    <property type="evidence" value="ECO:0007669"/>
    <property type="project" value="UniProtKB-KW"/>
</dbReference>
<sequence>MKNSYPTNLYIALTHYPVINKNGNIIASAVTNLDLHDMSRAAKTYGVRSFYVVTPLADQRELVERIVDHWVKGVGATYNPKRCEALELICIKNSLDEVADHIRDSAGYAPKTVVTSAKRSPGNISFDRFRRMLGNDNLYLLIFGTAWGLTNDFISGADYILDPVIGNTDYNHLSVRSATAVILDRLFGTYK</sequence>
<dbReference type="Pfam" id="PF09936">
    <property type="entry name" value="Methyltrn_RNA_4"/>
    <property type="match status" value="1"/>
</dbReference>
<name>A0A8J6P1W3_9BACT</name>
<evidence type="ECO:0000313" key="2">
    <source>
        <dbReference type="EMBL" id="MBC8431537.1"/>
    </source>
</evidence>
<dbReference type="CDD" id="cd18085">
    <property type="entry name" value="TM1570-like"/>
    <property type="match status" value="1"/>
</dbReference>
<dbReference type="Proteomes" id="UP000605201">
    <property type="component" value="Unassembled WGS sequence"/>
</dbReference>
<dbReference type="EMBL" id="JACNIG010000153">
    <property type="protein sequence ID" value="MBC8431537.1"/>
    <property type="molecule type" value="Genomic_DNA"/>
</dbReference>
<accession>A0A8J6P1W3</accession>
<keyword evidence="2" id="KW-0489">Methyltransferase</keyword>
<dbReference type="Gene3D" id="3.40.1280.10">
    <property type="match status" value="1"/>
</dbReference>
<evidence type="ECO:0000313" key="3">
    <source>
        <dbReference type="Proteomes" id="UP000605201"/>
    </source>
</evidence>
<evidence type="ECO:0000259" key="1">
    <source>
        <dbReference type="Pfam" id="PF09936"/>
    </source>
</evidence>
<dbReference type="InterPro" id="IPR029026">
    <property type="entry name" value="tRNA_m1G_MTases_N"/>
</dbReference>
<proteinExistence type="predicted"/>
<feature type="domain" description="tRNA (guanine-N(1)-)-methyltransferase C-terminal" evidence="1">
    <location>
        <begin position="8"/>
        <end position="188"/>
    </location>
</feature>
<gene>
    <name evidence="2" type="ORF">H8D96_06420</name>
</gene>